<organism evidence="1 2">
    <name type="scientific">Coemansia aciculifera</name>
    <dbReference type="NCBI Taxonomy" id="417176"/>
    <lineage>
        <taxon>Eukaryota</taxon>
        <taxon>Fungi</taxon>
        <taxon>Fungi incertae sedis</taxon>
        <taxon>Zoopagomycota</taxon>
        <taxon>Kickxellomycotina</taxon>
        <taxon>Kickxellomycetes</taxon>
        <taxon>Kickxellales</taxon>
        <taxon>Kickxellaceae</taxon>
        <taxon>Coemansia</taxon>
    </lineage>
</organism>
<evidence type="ECO:0000313" key="1">
    <source>
        <dbReference type="EMBL" id="KAJ2889295.1"/>
    </source>
</evidence>
<reference evidence="1" key="1">
    <citation type="submission" date="2022-07" db="EMBL/GenBank/DDBJ databases">
        <title>Phylogenomic reconstructions and comparative analyses of Kickxellomycotina fungi.</title>
        <authorList>
            <person name="Reynolds N.K."/>
            <person name="Stajich J.E."/>
            <person name="Barry K."/>
            <person name="Grigoriev I.V."/>
            <person name="Crous P."/>
            <person name="Smith M.E."/>
        </authorList>
    </citation>
    <scope>NUCLEOTIDE SEQUENCE</scope>
    <source>
        <strain evidence="1">CBS 190363</strain>
    </source>
</reference>
<evidence type="ECO:0000313" key="2">
    <source>
        <dbReference type="Proteomes" id="UP001139981"/>
    </source>
</evidence>
<keyword evidence="2" id="KW-1185">Reference proteome</keyword>
<feature type="non-terminal residue" evidence="1">
    <location>
        <position position="1"/>
    </location>
</feature>
<gene>
    <name evidence="1" type="ORF">IWW38_004798</name>
</gene>
<proteinExistence type="predicted"/>
<protein>
    <submittedName>
        <fullName evidence="1">Uncharacterized protein</fullName>
    </submittedName>
</protein>
<name>A0ACC1LYD7_9FUNG</name>
<comment type="caution">
    <text evidence="1">The sequence shown here is derived from an EMBL/GenBank/DDBJ whole genome shotgun (WGS) entry which is preliminary data.</text>
</comment>
<dbReference type="EMBL" id="JANBVB010001913">
    <property type="protein sequence ID" value="KAJ2889295.1"/>
    <property type="molecule type" value="Genomic_DNA"/>
</dbReference>
<sequence>YTLNAVQVPYMLTMGGMYIAGATLYGARIPERWWPGRFDYWMHSHQIFHVFVVAAAAVHYVGVAQALRWTHTTGLSFCTVSAPMSIISSS</sequence>
<dbReference type="Proteomes" id="UP001139981">
    <property type="component" value="Unassembled WGS sequence"/>
</dbReference>
<accession>A0ACC1LYD7</accession>